<dbReference type="Proteomes" id="UP000521872">
    <property type="component" value="Unassembled WGS sequence"/>
</dbReference>
<organism evidence="2 3">
    <name type="scientific">Agrocybe pediades</name>
    <dbReference type="NCBI Taxonomy" id="84607"/>
    <lineage>
        <taxon>Eukaryota</taxon>
        <taxon>Fungi</taxon>
        <taxon>Dikarya</taxon>
        <taxon>Basidiomycota</taxon>
        <taxon>Agaricomycotina</taxon>
        <taxon>Agaricomycetes</taxon>
        <taxon>Agaricomycetidae</taxon>
        <taxon>Agaricales</taxon>
        <taxon>Agaricineae</taxon>
        <taxon>Strophariaceae</taxon>
        <taxon>Agrocybe</taxon>
    </lineage>
</organism>
<keyword evidence="1" id="KW-1133">Transmembrane helix</keyword>
<dbReference type="EMBL" id="JAACJL010000044">
    <property type="protein sequence ID" value="KAF4614571.1"/>
    <property type="molecule type" value="Genomic_DNA"/>
</dbReference>
<evidence type="ECO:0000313" key="2">
    <source>
        <dbReference type="EMBL" id="KAF4614571.1"/>
    </source>
</evidence>
<accession>A0A8H4QPM0</accession>
<name>A0A8H4QPM0_9AGAR</name>
<gene>
    <name evidence="2" type="ORF">D9613_002527</name>
</gene>
<feature type="transmembrane region" description="Helical" evidence="1">
    <location>
        <begin position="110"/>
        <end position="134"/>
    </location>
</feature>
<reference evidence="2 3" key="1">
    <citation type="submission" date="2019-12" db="EMBL/GenBank/DDBJ databases">
        <authorList>
            <person name="Floudas D."/>
            <person name="Bentzer J."/>
            <person name="Ahren D."/>
            <person name="Johansson T."/>
            <person name="Persson P."/>
            <person name="Tunlid A."/>
        </authorList>
    </citation>
    <scope>NUCLEOTIDE SEQUENCE [LARGE SCALE GENOMIC DNA]</scope>
    <source>
        <strain evidence="2 3">CBS 102.39</strain>
    </source>
</reference>
<comment type="caution">
    <text evidence="2">The sequence shown here is derived from an EMBL/GenBank/DDBJ whole genome shotgun (WGS) entry which is preliminary data.</text>
</comment>
<feature type="transmembrane region" description="Helical" evidence="1">
    <location>
        <begin position="17"/>
        <end position="38"/>
    </location>
</feature>
<keyword evidence="1" id="KW-0472">Membrane</keyword>
<evidence type="ECO:0000256" key="1">
    <source>
        <dbReference type="SAM" id="Phobius"/>
    </source>
</evidence>
<dbReference type="AlphaFoldDB" id="A0A8H4QPM0"/>
<keyword evidence="3" id="KW-1185">Reference proteome</keyword>
<keyword evidence="1" id="KW-0812">Transmembrane</keyword>
<proteinExistence type="predicted"/>
<evidence type="ECO:0000313" key="3">
    <source>
        <dbReference type="Proteomes" id="UP000521872"/>
    </source>
</evidence>
<protein>
    <submittedName>
        <fullName evidence="2">Uncharacterized protein</fullName>
    </submittedName>
</protein>
<sequence>MLFRVTSMRGHSPRVRFTLLVTFVAGVVAGVVVVGVGVRNEIPFPDPVSPLGIHLCMQNGFPPYVFASWPVVLVFEGMVVFFSISTALEHYRSVENASRRLQPSQPTTRLIYILFRDSITFPIIFIILCSINLLFSLVVSPEVGRAIIPISNLAPCILGPRLILNLRKAYYQPFSEECESTIALERIEFNHHLEDDIELRSR</sequence>
<feature type="transmembrane region" description="Helical" evidence="1">
    <location>
        <begin position="67"/>
        <end position="89"/>
    </location>
</feature>